<gene>
    <name evidence="1" type="ORF">CAMSH0001_1433</name>
</gene>
<keyword evidence="2" id="KW-1185">Reference proteome</keyword>
<dbReference type="STRING" id="553219.CAMSH0001_1433"/>
<dbReference type="InterPro" id="IPR021239">
    <property type="entry name" value="DUF2625"/>
</dbReference>
<dbReference type="Proteomes" id="UP000003107">
    <property type="component" value="Unassembled WGS sequence"/>
</dbReference>
<reference evidence="1 2" key="1">
    <citation type="submission" date="2009-07" db="EMBL/GenBank/DDBJ databases">
        <authorList>
            <person name="Madupu R."/>
            <person name="Sebastian Y."/>
            <person name="Durkin A.S."/>
            <person name="Torralba M."/>
            <person name="Methe B."/>
            <person name="Sutton G.G."/>
            <person name="Strausberg R.L."/>
            <person name="Nelson K.E."/>
        </authorList>
    </citation>
    <scope>NUCLEOTIDE SEQUENCE [LARGE SCALE GENOMIC DNA]</scope>
    <source>
        <strain evidence="1 2">RM3277</strain>
    </source>
</reference>
<comment type="caution">
    <text evidence="1">The sequence shown here is derived from an EMBL/GenBank/DDBJ whole genome shotgun (WGS) entry which is preliminary data.</text>
</comment>
<sequence length="68" mass="8449">MYWTLCGDVSKFYELYRWDGWREDVSKFSLDKVMFALPPILWQDADVKLRLKQMKKRHGHRRVLCFYF</sequence>
<evidence type="ECO:0000313" key="1">
    <source>
        <dbReference type="EMBL" id="EET78829.1"/>
    </source>
</evidence>
<proteinExistence type="predicted"/>
<dbReference type="EMBL" id="ACVQ01000032">
    <property type="protein sequence ID" value="EET78829.1"/>
    <property type="molecule type" value="Genomic_DNA"/>
</dbReference>
<name>C6RIT6_9BACT</name>
<evidence type="ECO:0000313" key="2">
    <source>
        <dbReference type="Proteomes" id="UP000003107"/>
    </source>
</evidence>
<dbReference type="AlphaFoldDB" id="C6RIT6"/>
<organism evidence="1 2">
    <name type="scientific">Campylobacter showae RM3277</name>
    <dbReference type="NCBI Taxonomy" id="553219"/>
    <lineage>
        <taxon>Bacteria</taxon>
        <taxon>Pseudomonadati</taxon>
        <taxon>Campylobacterota</taxon>
        <taxon>Epsilonproteobacteria</taxon>
        <taxon>Campylobacterales</taxon>
        <taxon>Campylobacteraceae</taxon>
        <taxon>Campylobacter</taxon>
    </lineage>
</organism>
<protein>
    <submittedName>
        <fullName evidence="1">Uncharacterized protein</fullName>
    </submittedName>
</protein>
<accession>C6RIT6</accession>
<dbReference type="Pfam" id="PF10946">
    <property type="entry name" value="DUF2625"/>
    <property type="match status" value="1"/>
</dbReference>